<dbReference type="EMBL" id="QRDW01000010">
    <property type="protein sequence ID" value="RED46183.1"/>
    <property type="molecule type" value="Genomic_DNA"/>
</dbReference>
<dbReference type="GO" id="GO:0003676">
    <property type="term" value="F:nucleic acid binding"/>
    <property type="evidence" value="ECO:0007669"/>
    <property type="project" value="InterPro"/>
</dbReference>
<organism evidence="2 3">
    <name type="scientific">Aestuariispira insulae</name>
    <dbReference type="NCBI Taxonomy" id="1461337"/>
    <lineage>
        <taxon>Bacteria</taxon>
        <taxon>Pseudomonadati</taxon>
        <taxon>Pseudomonadota</taxon>
        <taxon>Alphaproteobacteria</taxon>
        <taxon>Rhodospirillales</taxon>
        <taxon>Kiloniellaceae</taxon>
        <taxon>Aestuariispira</taxon>
    </lineage>
</organism>
<reference evidence="2 3" key="1">
    <citation type="submission" date="2018-07" db="EMBL/GenBank/DDBJ databases">
        <title>Genomic Encyclopedia of Type Strains, Phase III (KMG-III): the genomes of soil and plant-associated and newly described type strains.</title>
        <authorList>
            <person name="Whitman W."/>
        </authorList>
    </citation>
    <scope>NUCLEOTIDE SEQUENCE [LARGE SCALE GENOMIC DNA]</scope>
    <source>
        <strain evidence="2 3">CECT 8488</strain>
    </source>
</reference>
<dbReference type="OrthoDB" id="13288at2"/>
<proteinExistence type="predicted"/>
<protein>
    <submittedName>
        <fullName evidence="2">Putative 3'-5' exonuclease similar to PolB exonuclease domain</fullName>
    </submittedName>
</protein>
<keyword evidence="2" id="KW-0269">Exonuclease</keyword>
<keyword evidence="2" id="KW-0378">Hydrolase</keyword>
<keyword evidence="2" id="KW-0540">Nuclease</keyword>
<evidence type="ECO:0000313" key="2">
    <source>
        <dbReference type="EMBL" id="RED46183.1"/>
    </source>
</evidence>
<dbReference type="SUPFAM" id="SSF53098">
    <property type="entry name" value="Ribonuclease H-like"/>
    <property type="match status" value="1"/>
</dbReference>
<keyword evidence="3" id="KW-1185">Reference proteome</keyword>
<dbReference type="CDD" id="cd05782">
    <property type="entry name" value="DNA_polB_like1_exo"/>
    <property type="match status" value="1"/>
</dbReference>
<dbReference type="Pfam" id="PF10108">
    <property type="entry name" value="DNA_pol_B_exo2"/>
    <property type="match status" value="1"/>
</dbReference>
<evidence type="ECO:0000259" key="1">
    <source>
        <dbReference type="Pfam" id="PF10108"/>
    </source>
</evidence>
<dbReference type="RefSeq" id="WP_115938171.1">
    <property type="nucleotide sequence ID" value="NZ_QRDW01000010.1"/>
</dbReference>
<dbReference type="GO" id="GO:0004527">
    <property type="term" value="F:exonuclease activity"/>
    <property type="evidence" value="ECO:0007669"/>
    <property type="project" value="UniProtKB-KW"/>
</dbReference>
<dbReference type="Gene3D" id="3.30.420.10">
    <property type="entry name" value="Ribonuclease H-like superfamily/Ribonuclease H"/>
    <property type="match status" value="1"/>
</dbReference>
<sequence length="276" mass="31251">MLDQIFVFDIETVPDTDAVPNLTGFSDPDIAARREELERYHLEITGGKNAFPRQCFHKVVAISFLRARILRDGGYESYQIEEIRSGGTLASDEEELVKGFFQYCGRHLPRLISYNGRGFDLPVLKYRAMKYGISGEWLHKGVNKWENYTQRYAKDWHCDLIEVLSDYGASAKARLNEICASVGLPGKTGTDGGDVMALYDAGNIQEIRDYCETDVLNTFLLYLRYALHAGITDFDGYNHSRLLLLGDVEERAEENEAYKAFHEAWRDASGGSFSAL</sequence>
<gene>
    <name evidence="2" type="ORF">DFP90_11092</name>
</gene>
<dbReference type="Proteomes" id="UP000256845">
    <property type="component" value="Unassembled WGS sequence"/>
</dbReference>
<feature type="domain" description="Predicted 3'-5' exonuclease PolB-like" evidence="1">
    <location>
        <begin position="50"/>
        <end position="265"/>
    </location>
</feature>
<comment type="caution">
    <text evidence="2">The sequence shown here is derived from an EMBL/GenBank/DDBJ whole genome shotgun (WGS) entry which is preliminary data.</text>
</comment>
<dbReference type="InterPro" id="IPR012337">
    <property type="entry name" value="RNaseH-like_sf"/>
</dbReference>
<dbReference type="AlphaFoldDB" id="A0A3D9H9L2"/>
<accession>A0A3D9H9L2</accession>
<evidence type="ECO:0000313" key="3">
    <source>
        <dbReference type="Proteomes" id="UP000256845"/>
    </source>
</evidence>
<dbReference type="InterPro" id="IPR036397">
    <property type="entry name" value="RNaseH_sf"/>
</dbReference>
<dbReference type="InterPro" id="IPR019288">
    <property type="entry name" value="3'-5'_exonuclease_PolB-like"/>
</dbReference>
<name>A0A3D9H9L2_9PROT</name>